<reference evidence="2" key="1">
    <citation type="submission" date="2021-03" db="EMBL/GenBank/DDBJ databases">
        <authorList>
            <person name="Jaffe A."/>
        </authorList>
    </citation>
    <scope>NUCLEOTIDE SEQUENCE</scope>
    <source>
        <strain evidence="2">RIFCSPLOWO2_01_FULL_AR10_48_17</strain>
    </source>
</reference>
<dbReference type="InterPro" id="IPR055346">
    <property type="entry name" value="Fe-S_cluster_assembly_SufBD"/>
</dbReference>
<dbReference type="SUPFAM" id="SSF101960">
    <property type="entry name" value="Stabilizer of iron transporter SufD"/>
    <property type="match status" value="1"/>
</dbReference>
<proteinExistence type="predicted"/>
<evidence type="ECO:0000259" key="1">
    <source>
        <dbReference type="Pfam" id="PF01458"/>
    </source>
</evidence>
<sequence>MGSSTLSVTGEPKWFSGYRQKNKTGFESFSTAKKPYFFSPKKKWVDFSPGGSDARAPVELEKKGVRVLSWEQAFNDKSLDVKSLLEKESPQAEFEWFVNAFFNAGFVLVIDNKTDVSAPLEWTFSGKKDVAYKVLIVVKESVSGVAWIEHLKGNFEGGYFQSIVLEDNANASFVRLFDVNADGFVSLQSFIGKDASLSPSNGFLNARELKCSVANHLTNSGGKVSQRDVCFGSGKAGFDVLFSNNHRVGNCFSRCVFKGVFLDASNAAFDGMIRIFPNAQQSDALLECHGMLLSKSATANMIPGLEILADDVKATHSASVAHVDEDAIFYLESKGIPRQECEKMIVSGFLESVANELSPLLRERVLGLLEEKIAARLE</sequence>
<organism evidence="2 3">
    <name type="scientific">Candidatus Iainarchaeum sp</name>
    <dbReference type="NCBI Taxonomy" id="3101447"/>
    <lineage>
        <taxon>Archaea</taxon>
        <taxon>Candidatus Iainarchaeota</taxon>
        <taxon>Candidatus Iainarchaeia</taxon>
        <taxon>Candidatus Iainarchaeales</taxon>
        <taxon>Candidatus Iainarchaeaceae</taxon>
        <taxon>Candidatus Iainarchaeum</taxon>
    </lineage>
</organism>
<evidence type="ECO:0000313" key="2">
    <source>
        <dbReference type="EMBL" id="MBS3061107.1"/>
    </source>
</evidence>
<dbReference type="GO" id="GO:0016226">
    <property type="term" value="P:iron-sulfur cluster assembly"/>
    <property type="evidence" value="ECO:0007669"/>
    <property type="project" value="InterPro"/>
</dbReference>
<gene>
    <name evidence="2" type="ORF">J4215_00830</name>
</gene>
<evidence type="ECO:0000313" key="3">
    <source>
        <dbReference type="Proteomes" id="UP000675968"/>
    </source>
</evidence>
<dbReference type="PANTHER" id="PTHR43575">
    <property type="entry name" value="PROTEIN ABCI7, CHLOROPLASTIC"/>
    <property type="match status" value="1"/>
</dbReference>
<dbReference type="PANTHER" id="PTHR43575:SF1">
    <property type="entry name" value="PROTEIN ABCI7, CHLOROPLASTIC"/>
    <property type="match status" value="1"/>
</dbReference>
<accession>A0A8T4L3I5</accession>
<protein>
    <submittedName>
        <fullName evidence="2">SufD family Fe-S cluster assembly protein</fullName>
    </submittedName>
</protein>
<comment type="caution">
    <text evidence="2">The sequence shown here is derived from an EMBL/GenBank/DDBJ whole genome shotgun (WGS) entry which is preliminary data.</text>
</comment>
<dbReference type="Pfam" id="PF01458">
    <property type="entry name" value="SUFBD_core"/>
    <property type="match status" value="1"/>
</dbReference>
<dbReference type="EMBL" id="JAGVWC010000007">
    <property type="protein sequence ID" value="MBS3061107.1"/>
    <property type="molecule type" value="Genomic_DNA"/>
</dbReference>
<name>A0A8T4L3I5_9ARCH</name>
<dbReference type="AlphaFoldDB" id="A0A8T4L3I5"/>
<dbReference type="InterPro" id="IPR037284">
    <property type="entry name" value="SUF_FeS_clus_asmbl_SufBD_sf"/>
</dbReference>
<feature type="domain" description="SUF system FeS cluster assembly SufBD core" evidence="1">
    <location>
        <begin position="130"/>
        <end position="349"/>
    </location>
</feature>
<dbReference type="Proteomes" id="UP000675968">
    <property type="component" value="Unassembled WGS sequence"/>
</dbReference>
<dbReference type="InterPro" id="IPR000825">
    <property type="entry name" value="SUF_FeS_clus_asmbl_SufBD_core"/>
</dbReference>
<reference evidence="2" key="2">
    <citation type="submission" date="2021-05" db="EMBL/GenBank/DDBJ databases">
        <title>Protein family content uncovers lineage relationships and bacterial pathway maintenance mechanisms in DPANN archaea.</title>
        <authorList>
            <person name="Castelle C.J."/>
            <person name="Meheust R."/>
            <person name="Jaffe A.L."/>
            <person name="Seitz K."/>
            <person name="Gong X."/>
            <person name="Baker B.J."/>
            <person name="Banfield J.F."/>
        </authorList>
    </citation>
    <scope>NUCLEOTIDE SEQUENCE</scope>
    <source>
        <strain evidence="2">RIFCSPLOWO2_01_FULL_AR10_48_17</strain>
    </source>
</reference>